<dbReference type="Pfam" id="PF14310">
    <property type="entry name" value="Fn3-like"/>
    <property type="match status" value="1"/>
</dbReference>
<dbReference type="EMBL" id="VWLB01000003">
    <property type="protein sequence ID" value="KAA3930911.1"/>
    <property type="molecule type" value="Genomic_DNA"/>
</dbReference>
<dbReference type="Proteomes" id="UP000365824">
    <property type="component" value="Unassembled WGS sequence"/>
</dbReference>
<dbReference type="InterPro" id="IPR017853">
    <property type="entry name" value="GH"/>
</dbReference>
<dbReference type="Gene3D" id="3.20.20.300">
    <property type="entry name" value="Glycoside hydrolase, family 3, N-terminal domain"/>
    <property type="match status" value="1"/>
</dbReference>
<dbReference type="InterPro" id="IPR036962">
    <property type="entry name" value="Glyco_hydro_3_N_sf"/>
</dbReference>
<dbReference type="Gene3D" id="2.60.40.10">
    <property type="entry name" value="Immunoglobulins"/>
    <property type="match status" value="1"/>
</dbReference>
<gene>
    <name evidence="7" type="ORF">F3F25_02380</name>
</gene>
<dbReference type="PANTHER" id="PTHR42715:SF10">
    <property type="entry name" value="BETA-GLUCOSIDASE"/>
    <property type="match status" value="1"/>
</dbReference>
<dbReference type="SMART" id="SM01217">
    <property type="entry name" value="Fn3_like"/>
    <property type="match status" value="1"/>
</dbReference>
<sequence>MKRLTPYSWLILIIFSSCLTGNKVASTDKQIESLLSQMTLEEKIGMLHSNTMFSSTGVPRLGIPDLHYSDGPHGVRFEGVANGWESARWDNDACSYLPALSALASTWNRDLAQLYGEVLGAECKARGKHVSLAPGVNIHRSLLNGRNWEYFSEDPFFSGELAVPYIQGVQSQGVASCVKHFALNSQAYNQYKVSVEVDERTLHEIYLPAFEAAIQRGGAMAAMAAYNKVRGLWCTESPYLLDTLLRDELGFDGLVVSDWNAVHNTERTALCGMDVEMGTSIKENGKYAFNKYYLADPLLKKVRNGEIPEEAVNKKVRNILKLMIRLDLIGQAPYDTTGMAAKLAIPAHTKAAREIAEESLVLLKNSKDMLPLDPAQYKNVAVIGANATEVFAAGGGSTKLKAKYEVTPLEGLQNLLDGKARIEYAPGYQLSKKAYKVGHWFTNEFDKSDEELYKKAINTAAQAELVIYIGGTSHEHGSDCEGYDKPNLKLPYQQDRLLKGILEVNPNTVVVLISGGPVEIGEWYNDATALLHGSFLGMEGGNALARTLFGEVNPSGKLTTTWCKRLEDMPDHVFGEYPGINDTVRFKEGLMVGYRYFDTYRVVPQFEFGYGLSYTTFTYSDIKMKSVWKESDTEFAVSFTITNTGKRYGQEIAQLYLHQNKCSVERPFKELKGFTKVGLKPDESKQVTIKLPRRALQYYDTESKRWKDEPGMFTVLIGASSRDIKLQKDFELKK</sequence>
<dbReference type="InterPro" id="IPR001764">
    <property type="entry name" value="Glyco_hydro_3_N"/>
</dbReference>
<feature type="domain" description="Fibronectin type III-like" evidence="6">
    <location>
        <begin position="651"/>
        <end position="721"/>
    </location>
</feature>
<dbReference type="InterPro" id="IPR050288">
    <property type="entry name" value="Cellulose_deg_GH3"/>
</dbReference>
<comment type="caution">
    <text evidence="7">The sequence shown here is derived from an EMBL/GenBank/DDBJ whole genome shotgun (WGS) entry which is preliminary data.</text>
</comment>
<dbReference type="Pfam" id="PF00933">
    <property type="entry name" value="Glyco_hydro_3"/>
    <property type="match status" value="1"/>
</dbReference>
<protein>
    <submittedName>
        <fullName evidence="7">Glycosyl hydrolase</fullName>
    </submittedName>
</protein>
<dbReference type="PROSITE" id="PS00775">
    <property type="entry name" value="GLYCOSYL_HYDROL_F3"/>
    <property type="match status" value="1"/>
</dbReference>
<evidence type="ECO:0000256" key="2">
    <source>
        <dbReference type="ARBA" id="ARBA00022801"/>
    </source>
</evidence>
<keyword evidence="5" id="KW-0732">Signal</keyword>
<dbReference type="PANTHER" id="PTHR42715">
    <property type="entry name" value="BETA-GLUCOSIDASE"/>
    <property type="match status" value="1"/>
</dbReference>
<evidence type="ECO:0000313" key="7">
    <source>
        <dbReference type="EMBL" id="KAA3930911.1"/>
    </source>
</evidence>
<proteinExistence type="inferred from homology"/>
<accession>A0A9P4A135</accession>
<reference evidence="7 8" key="1">
    <citation type="journal article" date="2019" name="Nat. Med.">
        <title>A library of human gut bacterial isolates paired with longitudinal multiomics data enables mechanistic microbiome research.</title>
        <authorList>
            <person name="Poyet M."/>
            <person name="Groussin M."/>
            <person name="Gibbons S.M."/>
            <person name="Avila-Pacheco J."/>
            <person name="Jiang X."/>
            <person name="Kearney S.M."/>
            <person name="Perrotta A.R."/>
            <person name="Berdy B."/>
            <person name="Zhao S."/>
            <person name="Lieberman T.D."/>
            <person name="Swanson P.K."/>
            <person name="Smith M."/>
            <person name="Roesemann S."/>
            <person name="Alexander J.E."/>
            <person name="Rich S.A."/>
            <person name="Livny J."/>
            <person name="Vlamakis H."/>
            <person name="Clish C."/>
            <person name="Bullock K."/>
            <person name="Deik A."/>
            <person name="Scott J."/>
            <person name="Pierce K.A."/>
            <person name="Xavier R.J."/>
            <person name="Alm E.J."/>
        </authorList>
    </citation>
    <scope>NUCLEOTIDE SEQUENCE [LARGE SCALE GENOMIC DNA]</scope>
    <source>
        <strain evidence="7 8">BIOML-A160</strain>
    </source>
</reference>
<dbReference type="SUPFAM" id="SSF51445">
    <property type="entry name" value="(Trans)glycosidases"/>
    <property type="match status" value="1"/>
</dbReference>
<evidence type="ECO:0000256" key="3">
    <source>
        <dbReference type="ARBA" id="ARBA00023277"/>
    </source>
</evidence>
<dbReference type="SUPFAM" id="SSF52279">
    <property type="entry name" value="Beta-D-glucan exohydrolase, C-terminal domain"/>
    <property type="match status" value="1"/>
</dbReference>
<keyword evidence="4" id="KW-0326">Glycosidase</keyword>
<dbReference type="InterPro" id="IPR026891">
    <property type="entry name" value="Fn3-like"/>
</dbReference>
<evidence type="ECO:0000256" key="5">
    <source>
        <dbReference type="SAM" id="SignalP"/>
    </source>
</evidence>
<dbReference type="FunFam" id="2.60.40.10:FF:000495">
    <property type="entry name" value="Periplasmic beta-glucosidase"/>
    <property type="match status" value="1"/>
</dbReference>
<feature type="chain" id="PRO_5040247939" evidence="5">
    <location>
        <begin position="26"/>
        <end position="734"/>
    </location>
</feature>
<dbReference type="InterPro" id="IPR019800">
    <property type="entry name" value="Glyco_hydro_3_AS"/>
</dbReference>
<keyword evidence="2 4" id="KW-0378">Hydrolase</keyword>
<dbReference type="GO" id="GO:0008422">
    <property type="term" value="F:beta-glucosidase activity"/>
    <property type="evidence" value="ECO:0007669"/>
    <property type="project" value="UniProtKB-ARBA"/>
</dbReference>
<comment type="similarity">
    <text evidence="1 4">Belongs to the glycosyl hydrolase 3 family.</text>
</comment>
<dbReference type="InterPro" id="IPR013783">
    <property type="entry name" value="Ig-like_fold"/>
</dbReference>
<dbReference type="InterPro" id="IPR002772">
    <property type="entry name" value="Glyco_hydro_3_C"/>
</dbReference>
<dbReference type="InterPro" id="IPR036881">
    <property type="entry name" value="Glyco_hydro_3_C_sf"/>
</dbReference>
<evidence type="ECO:0000256" key="1">
    <source>
        <dbReference type="ARBA" id="ARBA00005336"/>
    </source>
</evidence>
<dbReference type="PROSITE" id="PS51257">
    <property type="entry name" value="PROKAR_LIPOPROTEIN"/>
    <property type="match status" value="1"/>
</dbReference>
<organism evidence="7 8">
    <name type="scientific">Bacteroides ovatus</name>
    <dbReference type="NCBI Taxonomy" id="28116"/>
    <lineage>
        <taxon>Bacteria</taxon>
        <taxon>Pseudomonadati</taxon>
        <taxon>Bacteroidota</taxon>
        <taxon>Bacteroidia</taxon>
        <taxon>Bacteroidales</taxon>
        <taxon>Bacteroidaceae</taxon>
        <taxon>Bacteroides</taxon>
    </lineage>
</organism>
<dbReference type="PRINTS" id="PR00133">
    <property type="entry name" value="GLHYDRLASE3"/>
</dbReference>
<name>A0A9P4A135_BACOV</name>
<evidence type="ECO:0000313" key="8">
    <source>
        <dbReference type="Proteomes" id="UP000365824"/>
    </source>
</evidence>
<dbReference type="Gene3D" id="3.40.50.1700">
    <property type="entry name" value="Glycoside hydrolase family 3 C-terminal domain"/>
    <property type="match status" value="1"/>
</dbReference>
<dbReference type="GO" id="GO:0005975">
    <property type="term" value="P:carbohydrate metabolic process"/>
    <property type="evidence" value="ECO:0007669"/>
    <property type="project" value="InterPro"/>
</dbReference>
<dbReference type="Pfam" id="PF01915">
    <property type="entry name" value="Glyco_hydro_3_C"/>
    <property type="match status" value="1"/>
</dbReference>
<dbReference type="AlphaFoldDB" id="A0A9P4A135"/>
<feature type="signal peptide" evidence="5">
    <location>
        <begin position="1"/>
        <end position="25"/>
    </location>
</feature>
<dbReference type="RefSeq" id="WP_149951189.1">
    <property type="nucleotide sequence ID" value="NZ_CP103100.1"/>
</dbReference>
<keyword evidence="3" id="KW-0119">Carbohydrate metabolism</keyword>
<evidence type="ECO:0000256" key="4">
    <source>
        <dbReference type="RuleBase" id="RU361161"/>
    </source>
</evidence>
<evidence type="ECO:0000259" key="6">
    <source>
        <dbReference type="SMART" id="SM01217"/>
    </source>
</evidence>